<accession>A0A1F6EMW0</accession>
<dbReference type="STRING" id="1798507.A3A34_04100"/>
<protein>
    <submittedName>
        <fullName evidence="1">Uncharacterized protein</fullName>
    </submittedName>
</protein>
<dbReference type="Proteomes" id="UP000178587">
    <property type="component" value="Unassembled WGS sequence"/>
</dbReference>
<evidence type="ECO:0000313" key="2">
    <source>
        <dbReference type="Proteomes" id="UP000178587"/>
    </source>
</evidence>
<gene>
    <name evidence="1" type="ORF">A3A34_04100</name>
</gene>
<name>A0A1F6EMW0_9BACT</name>
<proteinExistence type="predicted"/>
<organism evidence="1 2">
    <name type="scientific">Candidatus Kaiserbacteria bacterium RIFCSPLOWO2_01_FULL_50_24</name>
    <dbReference type="NCBI Taxonomy" id="1798507"/>
    <lineage>
        <taxon>Bacteria</taxon>
        <taxon>Candidatus Kaiseribacteriota</taxon>
    </lineage>
</organism>
<dbReference type="EMBL" id="MFLU01000010">
    <property type="protein sequence ID" value="OGG74971.1"/>
    <property type="molecule type" value="Genomic_DNA"/>
</dbReference>
<dbReference type="AlphaFoldDB" id="A0A1F6EMW0"/>
<comment type="caution">
    <text evidence="1">The sequence shown here is derived from an EMBL/GenBank/DDBJ whole genome shotgun (WGS) entry which is preliminary data.</text>
</comment>
<evidence type="ECO:0000313" key="1">
    <source>
        <dbReference type="EMBL" id="OGG74971.1"/>
    </source>
</evidence>
<sequence length="91" mass="10173">MSKFKLGGIPHHAYDLFYKLRDKVCGVGGENWSKALEALLDTDSPVAAAQFLREHAQELKGREPELPEKEKGRHLRALDNFHSLDLGGYGP</sequence>
<reference evidence="1 2" key="1">
    <citation type="journal article" date="2016" name="Nat. Commun.">
        <title>Thousands of microbial genomes shed light on interconnected biogeochemical processes in an aquifer system.</title>
        <authorList>
            <person name="Anantharaman K."/>
            <person name="Brown C.T."/>
            <person name="Hug L.A."/>
            <person name="Sharon I."/>
            <person name="Castelle C.J."/>
            <person name="Probst A.J."/>
            <person name="Thomas B.C."/>
            <person name="Singh A."/>
            <person name="Wilkins M.J."/>
            <person name="Karaoz U."/>
            <person name="Brodie E.L."/>
            <person name="Williams K.H."/>
            <person name="Hubbard S.S."/>
            <person name="Banfield J.F."/>
        </authorList>
    </citation>
    <scope>NUCLEOTIDE SEQUENCE [LARGE SCALE GENOMIC DNA]</scope>
</reference>